<dbReference type="Pfam" id="PF07176">
    <property type="entry name" value="DUF1400"/>
    <property type="match status" value="1"/>
</dbReference>
<dbReference type="AlphaFoldDB" id="A0A0M2PUJ4"/>
<accession>A0A0M2PUJ4</accession>
<feature type="domain" description="DUF1400" evidence="1">
    <location>
        <begin position="22"/>
        <end position="143"/>
    </location>
</feature>
<reference evidence="2" key="1">
    <citation type="submission" date="2012-04" db="EMBL/GenBank/DDBJ databases">
        <authorList>
            <person name="Borisov I.G."/>
            <person name="Ivanikova N.V."/>
            <person name="Pinevich A.V."/>
        </authorList>
    </citation>
    <scope>NUCLEOTIDE SEQUENCE</scope>
    <source>
        <strain evidence="2">CALU 1027</strain>
    </source>
</reference>
<organism evidence="2 3">
    <name type="scientific">Prochlorothrix hollandica PCC 9006 = CALU 1027</name>
    <dbReference type="NCBI Taxonomy" id="317619"/>
    <lineage>
        <taxon>Bacteria</taxon>
        <taxon>Bacillati</taxon>
        <taxon>Cyanobacteriota</taxon>
        <taxon>Cyanophyceae</taxon>
        <taxon>Prochlorotrichales</taxon>
        <taxon>Prochlorotrichaceae</taxon>
        <taxon>Prochlorothrix</taxon>
    </lineage>
</organism>
<evidence type="ECO:0000259" key="1">
    <source>
        <dbReference type="Pfam" id="PF07176"/>
    </source>
</evidence>
<dbReference type="InterPro" id="IPR010802">
    <property type="entry name" value="DUF1400"/>
</dbReference>
<name>A0A0M2PUJ4_PROHO</name>
<dbReference type="EMBL" id="AJTX02000007">
    <property type="protein sequence ID" value="KKI98772.1"/>
    <property type="molecule type" value="Genomic_DNA"/>
</dbReference>
<gene>
    <name evidence="2" type="ORF">PROH_17005</name>
</gene>
<evidence type="ECO:0000313" key="3">
    <source>
        <dbReference type="Proteomes" id="UP000034681"/>
    </source>
</evidence>
<comment type="caution">
    <text evidence="2">The sequence shown here is derived from an EMBL/GenBank/DDBJ whole genome shotgun (WGS) entry which is preliminary data.</text>
</comment>
<dbReference type="Proteomes" id="UP000034681">
    <property type="component" value="Unassembled WGS sequence"/>
</dbReference>
<dbReference type="eggNOG" id="COG4188">
    <property type="taxonomic scope" value="Bacteria"/>
</dbReference>
<sequence length="181" mass="18554">MKLSLCVGIGLGTVLGASPARSADNWTFIIGPINRSVTLAQLQELAETGKPSGDLKLILKLAGQSPEDVAKILTDTVDFDLVTAYRLISSRPGMAVLEQLGQIIAPRNANTAGAQALSGALLMSLSGDNQFTVLEILEKYPTDARINVGELMAASEQFGDVTQLLDGLMGGGGGGGGGGGL</sequence>
<proteinExistence type="predicted"/>
<evidence type="ECO:0000313" key="2">
    <source>
        <dbReference type="EMBL" id="KKI98772.1"/>
    </source>
</evidence>
<keyword evidence="3" id="KW-1185">Reference proteome</keyword>
<dbReference type="STRING" id="317619.GCA_000332315_01490"/>
<protein>
    <recommendedName>
        <fullName evidence="1">DUF1400 domain-containing protein</fullName>
    </recommendedName>
</protein>